<protein>
    <submittedName>
        <fullName evidence="2">Uncharacterized protein</fullName>
    </submittedName>
</protein>
<evidence type="ECO:0000313" key="3">
    <source>
        <dbReference type="Proteomes" id="UP000770015"/>
    </source>
</evidence>
<feature type="region of interest" description="Disordered" evidence="1">
    <location>
        <begin position="855"/>
        <end position="880"/>
    </location>
</feature>
<gene>
    <name evidence="2" type="ORF">F5X68DRAFT_247974</name>
</gene>
<feature type="compositionally biased region" description="Basic and acidic residues" evidence="1">
    <location>
        <begin position="430"/>
        <end position="442"/>
    </location>
</feature>
<reference evidence="2" key="1">
    <citation type="journal article" date="2021" name="Nat. Commun.">
        <title>Genetic determinants of endophytism in the Arabidopsis root mycobiome.</title>
        <authorList>
            <person name="Mesny F."/>
            <person name="Miyauchi S."/>
            <person name="Thiergart T."/>
            <person name="Pickel B."/>
            <person name="Atanasova L."/>
            <person name="Karlsson M."/>
            <person name="Huettel B."/>
            <person name="Barry K.W."/>
            <person name="Haridas S."/>
            <person name="Chen C."/>
            <person name="Bauer D."/>
            <person name="Andreopoulos W."/>
            <person name="Pangilinan J."/>
            <person name="LaButti K."/>
            <person name="Riley R."/>
            <person name="Lipzen A."/>
            <person name="Clum A."/>
            <person name="Drula E."/>
            <person name="Henrissat B."/>
            <person name="Kohler A."/>
            <person name="Grigoriev I.V."/>
            <person name="Martin F.M."/>
            <person name="Hacquard S."/>
        </authorList>
    </citation>
    <scope>NUCLEOTIDE SEQUENCE</scope>
    <source>
        <strain evidence="2">MPI-SDFR-AT-0117</strain>
    </source>
</reference>
<dbReference type="PANTHER" id="PTHR47685:SF1">
    <property type="entry name" value="MAGNESIUM TRANSPORT PROTEIN CORA"/>
    <property type="match status" value="1"/>
</dbReference>
<dbReference type="AlphaFoldDB" id="A0A9P9ABN9"/>
<dbReference type="InterPro" id="IPR050829">
    <property type="entry name" value="CorA_MIT"/>
</dbReference>
<dbReference type="PANTHER" id="PTHR47685">
    <property type="entry name" value="MAGNESIUM TRANSPORT PROTEIN CORA"/>
    <property type="match status" value="1"/>
</dbReference>
<dbReference type="EMBL" id="JAGSXJ010000003">
    <property type="protein sequence ID" value="KAH6693606.1"/>
    <property type="molecule type" value="Genomic_DNA"/>
</dbReference>
<dbReference type="Proteomes" id="UP000770015">
    <property type="component" value="Unassembled WGS sequence"/>
</dbReference>
<feature type="region of interest" description="Disordered" evidence="1">
    <location>
        <begin position="423"/>
        <end position="442"/>
    </location>
</feature>
<comment type="caution">
    <text evidence="2">The sequence shown here is derived from an EMBL/GenBank/DDBJ whole genome shotgun (WGS) entry which is preliminary data.</text>
</comment>
<evidence type="ECO:0000256" key="1">
    <source>
        <dbReference type="SAM" id="MobiDB-lite"/>
    </source>
</evidence>
<sequence length="1088" mass="126524">MNGSTHLPRGSDEHYTCVSSISHAPANVLDHACHYGGCIEISERKDYFKDAKLWSHERTLARNKFIRENNWTGPLGEEQETIGEESVKKTILEMALEVDRELKRIEMLRGEIDGEEECPKKKSNYGQILHQSMWAWRQSSRYKDNINKVWKWRLHGDSDEVETVETRQDYTTLPRSRVPEEDLKNLLDSYLPADEKKYTQEHQQIKKQFDLHCLPADDKYDLMKDSKAYIIEFEYQKLELQSQYINTSGPPTPTPRAPGYFPAHLQPLRKKDEGEFYLKKYNEREHSSFRGSFPSQKVSVEDLLKKPDIMQPKTNRWIEQMIARFYGEERPNFEQIHDLKSPPTKSYNLLKPEYWRGQQHGGGDLPVHSRHLIPMCETPSMSMDNEWGEETSRALTLFMPYLHWETSRKRSMMADIIFNTAERERDEEEELRKRERKDRVEKREKLPKCGLPKIAHEPEQRDVGAVAAELTFQLTSNLIPRPTFAHPLARVLMNAAKLYESMALFRDEKMVQQYLFSDSPCHPRRTLDQSYYWTLRSTETRDRDQVVFRHTRPRGDHVFAPKKKPREHQHILRQFLTPKLRHRPPECPSCQRDKADQCRCEGKGSCVCPKLRSLKDDHCCPDCMKGWQWKHHTAETDTKGCEHCRDEVRKLTRTIMVDQLWMWILDENTIVTSYPRRYGHNKPDPSGVHKSIRVRLKTMPRYELRSAYDLALIILDECSNTFFDRTKARDNQPRLTDIFSESIGRIASKQTVLFDHLVHWTKEANRVYRSRTGEADSTRLHVPLLDIRREGKLQREIKDIIDELDMMMYLGAQQAKVLKRFKRLAQQMLSPVAAYKEPDRNSDILPALKTRTESWSLEEGAQSPGHGAGESSYSGPGHDCPSNRRKKYSWFSNHATVLMADVEDRAAELEGLKKSALSAAENIKELLSLKQQQASVVQAYESVRQAEETVKQGRSIMMFTIVTIIFVGASSRRGTSYADQEHAVAPFLYEQVWLRWGRTSRSVDAMTIRETELMKQAVEKKMRDDAEVQRKDAHCETHPDDGACGCSNGSTAVGSKESFQGAVAEHEERVQQRVAAKGRRWLKLLRGR</sequence>
<name>A0A9P9ABN9_9PEZI</name>
<evidence type="ECO:0000313" key="2">
    <source>
        <dbReference type="EMBL" id="KAH6693606.1"/>
    </source>
</evidence>
<keyword evidence="3" id="KW-1185">Reference proteome</keyword>
<organism evidence="2 3">
    <name type="scientific">Plectosphaerella plurivora</name>
    <dbReference type="NCBI Taxonomy" id="936078"/>
    <lineage>
        <taxon>Eukaryota</taxon>
        <taxon>Fungi</taxon>
        <taxon>Dikarya</taxon>
        <taxon>Ascomycota</taxon>
        <taxon>Pezizomycotina</taxon>
        <taxon>Sordariomycetes</taxon>
        <taxon>Hypocreomycetidae</taxon>
        <taxon>Glomerellales</taxon>
        <taxon>Plectosphaerellaceae</taxon>
        <taxon>Plectosphaerella</taxon>
    </lineage>
</organism>
<dbReference type="OrthoDB" id="341259at2759"/>
<accession>A0A9P9ABN9</accession>
<proteinExistence type="predicted"/>